<proteinExistence type="inferred from homology"/>
<name>A0AAV4C1M5_9GAST</name>
<gene>
    <name evidence="5" type="ORF">PoB_005178100</name>
</gene>
<comment type="caution">
    <text evidence="5">The sequence shown here is derived from an EMBL/GenBank/DDBJ whole genome shotgun (WGS) entry which is preliminary data.</text>
</comment>
<organism evidence="5 6">
    <name type="scientific">Plakobranchus ocellatus</name>
    <dbReference type="NCBI Taxonomy" id="259542"/>
    <lineage>
        <taxon>Eukaryota</taxon>
        <taxon>Metazoa</taxon>
        <taxon>Spiralia</taxon>
        <taxon>Lophotrochozoa</taxon>
        <taxon>Mollusca</taxon>
        <taxon>Gastropoda</taxon>
        <taxon>Heterobranchia</taxon>
        <taxon>Euthyneura</taxon>
        <taxon>Panpulmonata</taxon>
        <taxon>Sacoglossa</taxon>
        <taxon>Placobranchoidea</taxon>
        <taxon>Plakobranchidae</taxon>
        <taxon>Plakobranchus</taxon>
    </lineage>
</organism>
<feature type="compositionally biased region" description="Basic and acidic residues" evidence="3">
    <location>
        <begin position="298"/>
        <end position="308"/>
    </location>
</feature>
<dbReference type="CDD" id="cd08674">
    <property type="entry name" value="Cdt1_m"/>
    <property type="match status" value="1"/>
</dbReference>
<feature type="compositionally biased region" description="Basic residues" evidence="3">
    <location>
        <begin position="142"/>
        <end position="152"/>
    </location>
</feature>
<feature type="compositionally biased region" description="Basic and acidic residues" evidence="3">
    <location>
        <begin position="168"/>
        <end position="184"/>
    </location>
</feature>
<reference evidence="5 6" key="1">
    <citation type="journal article" date="2021" name="Elife">
        <title>Chloroplast acquisition without the gene transfer in kleptoplastic sea slugs, Plakobranchus ocellatus.</title>
        <authorList>
            <person name="Maeda T."/>
            <person name="Takahashi S."/>
            <person name="Yoshida T."/>
            <person name="Shimamura S."/>
            <person name="Takaki Y."/>
            <person name="Nagai Y."/>
            <person name="Toyoda A."/>
            <person name="Suzuki Y."/>
            <person name="Arimoto A."/>
            <person name="Ishii H."/>
            <person name="Satoh N."/>
            <person name="Nishiyama T."/>
            <person name="Hasebe M."/>
            <person name="Maruyama T."/>
            <person name="Minagawa J."/>
            <person name="Obokata J."/>
            <person name="Shigenobu S."/>
        </authorList>
    </citation>
    <scope>NUCLEOTIDE SEQUENCE [LARGE SCALE GENOMIC DNA]</scope>
</reference>
<dbReference type="CDD" id="cd08767">
    <property type="entry name" value="Cdt1_c"/>
    <property type="match status" value="1"/>
</dbReference>
<dbReference type="Proteomes" id="UP000735302">
    <property type="component" value="Unassembled WGS sequence"/>
</dbReference>
<evidence type="ECO:0000313" key="6">
    <source>
        <dbReference type="Proteomes" id="UP000735302"/>
    </source>
</evidence>
<evidence type="ECO:0000259" key="4">
    <source>
        <dbReference type="SMART" id="SM01075"/>
    </source>
</evidence>
<dbReference type="SUPFAM" id="SSF46785">
    <property type="entry name" value="Winged helix' DNA-binding domain"/>
    <property type="match status" value="1"/>
</dbReference>
<feature type="region of interest" description="Disordered" evidence="3">
    <location>
        <begin position="1"/>
        <end position="25"/>
    </location>
</feature>
<dbReference type="InterPro" id="IPR032054">
    <property type="entry name" value="Cdt1_C"/>
</dbReference>
<feature type="compositionally biased region" description="Basic and acidic residues" evidence="3">
    <location>
        <begin position="77"/>
        <end position="93"/>
    </location>
</feature>
<evidence type="ECO:0000256" key="3">
    <source>
        <dbReference type="SAM" id="MobiDB-lite"/>
    </source>
</evidence>
<sequence>MAQPKVNDFFSARKKRDGHPAKKRKIEIQSSTPMVLSLPTNKGLKSDSVAHDVLTSSQTLTKNTIISTRSRSSCAELKSESSGIDRECSHSETEPINPESQKLDPFPGKLSTHFNLGSFSSEANGKDIPRSARSQTVSQSRLKQRNKSHIRSQTKITELFGGKVTVENAREDKDETSWTVKDKSASSVNEPSTKESKAEKKKEGIISVTAEITSTEDDHRTSGMSTPRKRNVELEIADETEPPKTRKCKVPNRRASKCPSSPSKSAKKKLDLDRSETSESCESEISSRSNSKPFISEDVSKGEFRGENEDTQAPETEKKLLLRLVSEVESPDLPISPLALTPERQEDSPQQTPSPQPSSPKLHDLSLKLKALSKMNGKALKNRLKQNGKLDGVKQKVNDLGKALDKTEELKAAQDEVDGEAVLDSATAKKDTERLPAYQRYEYLAKAGRPTLALPFSYKALAGTFQAMESVVSMLHNRSEMCTFSKLKAAVQNFTKKNFEEKTVGQIKTVAPDAYIFRQEKNVCSQTNKKGYTLTVDADLSHEVLEQTDEKVCKTPEGKPVFTAAALIQRKQKFHNSLLGLVMKHHRAFLESLKQPLSIPDSKVTRWHPQFRLDEVPDIVPSQLPQPPDVRVYHSAKDVLDTQRGRLNPRIEEALAKVTAESKTSATPSPSQPSPALKPSSMKGIPPALLAKIRAKEALKMEAALTRDPEEESKTKMMSHLPEMIRILRSYFITEKKPALPLEAIYKKLEDSYRSGISRKKKLPLDKAKSFKKQSSRARDGFLWAMQRVSETEAKE</sequence>
<dbReference type="InterPro" id="IPR014939">
    <property type="entry name" value="CDT1_Gemini-bd-like"/>
</dbReference>
<dbReference type="InterPro" id="IPR036390">
    <property type="entry name" value="WH_DNA-bd_sf"/>
</dbReference>
<feature type="region of interest" description="Disordered" evidence="3">
    <location>
        <begin position="659"/>
        <end position="683"/>
    </location>
</feature>
<dbReference type="GO" id="GO:0005634">
    <property type="term" value="C:nucleus"/>
    <property type="evidence" value="ECO:0007669"/>
    <property type="project" value="TreeGrafter"/>
</dbReference>
<feature type="region of interest" description="Disordered" evidence="3">
    <location>
        <begin position="69"/>
        <end position="362"/>
    </location>
</feature>
<dbReference type="GO" id="GO:0030174">
    <property type="term" value="P:regulation of DNA-templated DNA replication initiation"/>
    <property type="evidence" value="ECO:0007669"/>
    <property type="project" value="InterPro"/>
</dbReference>
<accession>A0AAV4C1M5</accession>
<dbReference type="PANTHER" id="PTHR28637">
    <property type="entry name" value="DNA REPLICATION FACTOR CDT1"/>
    <property type="match status" value="1"/>
</dbReference>
<dbReference type="GO" id="GO:0003677">
    <property type="term" value="F:DNA binding"/>
    <property type="evidence" value="ECO:0007669"/>
    <property type="project" value="InterPro"/>
</dbReference>
<dbReference type="InterPro" id="IPR038090">
    <property type="entry name" value="Cdt1_C_WH_dom_sf"/>
</dbReference>
<dbReference type="GO" id="GO:0000076">
    <property type="term" value="P:DNA replication checkpoint signaling"/>
    <property type="evidence" value="ECO:0007669"/>
    <property type="project" value="TreeGrafter"/>
</dbReference>
<dbReference type="Pfam" id="PF16679">
    <property type="entry name" value="CDT1_C"/>
    <property type="match status" value="1"/>
</dbReference>
<keyword evidence="2" id="KW-0131">Cell cycle</keyword>
<feature type="compositionally biased region" description="Basic and acidic residues" evidence="3">
    <location>
        <begin position="192"/>
        <end position="204"/>
    </location>
</feature>
<feature type="compositionally biased region" description="Basic and acidic residues" evidence="3">
    <location>
        <begin position="268"/>
        <end position="277"/>
    </location>
</feature>
<keyword evidence="6" id="KW-1185">Reference proteome</keyword>
<dbReference type="Pfam" id="PF08839">
    <property type="entry name" value="CDT1"/>
    <property type="match status" value="1"/>
</dbReference>
<dbReference type="GO" id="GO:0000278">
    <property type="term" value="P:mitotic cell cycle"/>
    <property type="evidence" value="ECO:0007669"/>
    <property type="project" value="TreeGrafter"/>
</dbReference>
<dbReference type="EMBL" id="BLXT01005746">
    <property type="protein sequence ID" value="GFO25276.1"/>
    <property type="molecule type" value="Genomic_DNA"/>
</dbReference>
<feature type="compositionally biased region" description="Basic residues" evidence="3">
    <location>
        <begin position="12"/>
        <end position="25"/>
    </location>
</feature>
<comment type="similarity">
    <text evidence="1">Belongs to the Cdt1 family.</text>
</comment>
<dbReference type="InterPro" id="IPR045173">
    <property type="entry name" value="Cdt1"/>
</dbReference>
<feature type="compositionally biased region" description="Polar residues" evidence="3">
    <location>
        <begin position="132"/>
        <end position="141"/>
    </location>
</feature>
<dbReference type="Gene3D" id="1.10.10.1420">
    <property type="entry name" value="DNA replication factor Cdt1, C-terminal WH domain"/>
    <property type="match status" value="1"/>
</dbReference>
<dbReference type="GO" id="GO:0071163">
    <property type="term" value="P:DNA replication preinitiation complex assembly"/>
    <property type="evidence" value="ECO:0007669"/>
    <property type="project" value="InterPro"/>
</dbReference>
<protein>
    <submittedName>
        <fullName evidence="5">DNA replication factor cdt1-like</fullName>
    </submittedName>
</protein>
<evidence type="ECO:0000256" key="1">
    <source>
        <dbReference type="ARBA" id="ARBA00008356"/>
    </source>
</evidence>
<dbReference type="AlphaFoldDB" id="A0AAV4C1M5"/>
<feature type="compositionally biased region" description="Low complexity" evidence="3">
    <location>
        <begin position="278"/>
        <end position="291"/>
    </location>
</feature>
<dbReference type="SMART" id="SM01075">
    <property type="entry name" value="CDT1"/>
    <property type="match status" value="1"/>
</dbReference>
<feature type="domain" description="CDT1 Geminin-binding" evidence="4">
    <location>
        <begin position="454"/>
        <end position="626"/>
    </location>
</feature>
<evidence type="ECO:0000256" key="2">
    <source>
        <dbReference type="ARBA" id="ARBA00023306"/>
    </source>
</evidence>
<feature type="compositionally biased region" description="Polar residues" evidence="3">
    <location>
        <begin position="112"/>
        <end position="123"/>
    </location>
</feature>
<dbReference type="PANTHER" id="PTHR28637:SF1">
    <property type="entry name" value="DNA REPLICATION FACTOR CDT1"/>
    <property type="match status" value="1"/>
</dbReference>
<feature type="compositionally biased region" description="Basic residues" evidence="3">
    <location>
        <begin position="245"/>
        <end position="256"/>
    </location>
</feature>
<dbReference type="GO" id="GO:0070182">
    <property type="term" value="F:DNA polymerase binding"/>
    <property type="evidence" value="ECO:0007669"/>
    <property type="project" value="TreeGrafter"/>
</dbReference>
<evidence type="ECO:0000313" key="5">
    <source>
        <dbReference type="EMBL" id="GFO25276.1"/>
    </source>
</evidence>